<gene>
    <name evidence="10" type="ORF">HJG59_009521</name>
</gene>
<keyword evidence="8" id="KW-0472">Membrane</keyword>
<evidence type="ECO:0000256" key="2">
    <source>
        <dbReference type="ARBA" id="ARBA00004651"/>
    </source>
</evidence>
<dbReference type="InterPro" id="IPR038359">
    <property type="entry name" value="Connexin_N_sf"/>
</dbReference>
<dbReference type="GO" id="GO:0005243">
    <property type="term" value="F:gap junction channel activity"/>
    <property type="evidence" value="ECO:0007669"/>
    <property type="project" value="TreeGrafter"/>
</dbReference>
<protein>
    <recommendedName>
        <fullName evidence="9">Connexin N-terminal domain-containing protein</fullName>
    </recommendedName>
</protein>
<dbReference type="AlphaFoldDB" id="A0A7J8CZT8"/>
<feature type="domain" description="Connexin N-terminal" evidence="9">
    <location>
        <begin position="43"/>
        <end position="76"/>
    </location>
</feature>
<dbReference type="Gene3D" id="1.20.1440.80">
    <property type="entry name" value="Gap junction channel protein cysteine-rich domain"/>
    <property type="match status" value="1"/>
</dbReference>
<dbReference type="Proteomes" id="UP000550707">
    <property type="component" value="Unassembled WGS sequence"/>
</dbReference>
<comment type="subcellular location">
    <subcellularLocation>
        <location evidence="1">Cell junction</location>
        <location evidence="1">Gap junction</location>
    </subcellularLocation>
    <subcellularLocation>
        <location evidence="2">Cell membrane</location>
        <topology evidence="2">Multi-pass membrane protein</topology>
    </subcellularLocation>
</comment>
<dbReference type="Pfam" id="PF00029">
    <property type="entry name" value="Connexin"/>
    <property type="match status" value="1"/>
</dbReference>
<keyword evidence="11" id="KW-1185">Reference proteome</keyword>
<keyword evidence="5" id="KW-0303">Gap junction</keyword>
<keyword evidence="7" id="KW-1133">Transmembrane helix</keyword>
<name>A0A7J8CZT8_MOLMO</name>
<evidence type="ECO:0000256" key="5">
    <source>
        <dbReference type="ARBA" id="ARBA00022868"/>
    </source>
</evidence>
<dbReference type="InterPro" id="IPR017990">
    <property type="entry name" value="Connexin_CS"/>
</dbReference>
<dbReference type="PANTHER" id="PTHR11984">
    <property type="entry name" value="CONNEXIN"/>
    <property type="match status" value="1"/>
</dbReference>
<dbReference type="PRINTS" id="PR00206">
    <property type="entry name" value="CONNEXIN"/>
</dbReference>
<organism evidence="10 11">
    <name type="scientific">Molossus molossus</name>
    <name type="common">Pallas' mastiff bat</name>
    <name type="synonym">Vespertilio molossus</name>
    <dbReference type="NCBI Taxonomy" id="27622"/>
    <lineage>
        <taxon>Eukaryota</taxon>
        <taxon>Metazoa</taxon>
        <taxon>Chordata</taxon>
        <taxon>Craniata</taxon>
        <taxon>Vertebrata</taxon>
        <taxon>Euteleostomi</taxon>
        <taxon>Mammalia</taxon>
        <taxon>Eutheria</taxon>
        <taxon>Laurasiatheria</taxon>
        <taxon>Chiroptera</taxon>
        <taxon>Yangochiroptera</taxon>
        <taxon>Molossidae</taxon>
        <taxon>Molossus</taxon>
    </lineage>
</organism>
<dbReference type="GO" id="GO:0005922">
    <property type="term" value="C:connexin complex"/>
    <property type="evidence" value="ECO:0007669"/>
    <property type="project" value="InterPro"/>
</dbReference>
<reference evidence="10 11" key="1">
    <citation type="journal article" date="2020" name="Nature">
        <title>Six reference-quality genomes reveal evolution of bat adaptations.</title>
        <authorList>
            <person name="Jebb D."/>
            <person name="Huang Z."/>
            <person name="Pippel M."/>
            <person name="Hughes G.M."/>
            <person name="Lavrichenko K."/>
            <person name="Devanna P."/>
            <person name="Winkler S."/>
            <person name="Jermiin L.S."/>
            <person name="Skirmuntt E.C."/>
            <person name="Katzourakis A."/>
            <person name="Burkitt-Gray L."/>
            <person name="Ray D.A."/>
            <person name="Sullivan K.A.M."/>
            <person name="Roscito J.G."/>
            <person name="Kirilenko B.M."/>
            <person name="Davalos L.M."/>
            <person name="Corthals A.P."/>
            <person name="Power M.L."/>
            <person name="Jones G."/>
            <person name="Ransome R.D."/>
            <person name="Dechmann D.K.N."/>
            <person name="Locatelli A.G."/>
            <person name="Puechmaille S.J."/>
            <person name="Fedrigo O."/>
            <person name="Jarvis E.D."/>
            <person name="Hiller M."/>
            <person name="Vernes S.C."/>
            <person name="Myers E.W."/>
            <person name="Teeling E.C."/>
        </authorList>
    </citation>
    <scope>NUCLEOTIDE SEQUENCE [LARGE SCALE GENOMIC DNA]</scope>
    <source>
        <strain evidence="10">MMolMol1</strain>
        <tissue evidence="10">Muscle</tissue>
    </source>
</reference>
<dbReference type="InterPro" id="IPR000500">
    <property type="entry name" value="Connexin"/>
</dbReference>
<dbReference type="PANTHER" id="PTHR11984:SF50">
    <property type="entry name" value="GAP JUNCTION DELTA-2 PROTEIN-LIKE"/>
    <property type="match status" value="1"/>
</dbReference>
<keyword evidence="6" id="KW-0965">Cell junction</keyword>
<evidence type="ECO:0000256" key="6">
    <source>
        <dbReference type="ARBA" id="ARBA00022949"/>
    </source>
</evidence>
<comment type="caution">
    <text evidence="10">The sequence shown here is derived from an EMBL/GenBank/DDBJ whole genome shotgun (WGS) entry which is preliminary data.</text>
</comment>
<sequence>MSDWSFLGRLLTPVHNHSTVVGKVWLTVRLVFHILLVILVRDAVDGDERSKVTCNTLQPGCTNVCYDRFSPVAHLCVWVFQVVLVATPSTSHVIYVLHQITEEERVDVERKYLLDTLQKLASGGALQRHRLGVLESSQFLEGPFLVGERMLPKCLGAADRNPGLQSHRVLAIYIAHGVSLAFMEPAFLGAIPPVWA</sequence>
<dbReference type="InParanoid" id="A0A7J8CZT8"/>
<accession>A0A7J8CZT8</accession>
<dbReference type="EMBL" id="JACASF010000019">
    <property type="protein sequence ID" value="KAF6416262.1"/>
    <property type="molecule type" value="Genomic_DNA"/>
</dbReference>
<evidence type="ECO:0000313" key="10">
    <source>
        <dbReference type="EMBL" id="KAF6416262.1"/>
    </source>
</evidence>
<evidence type="ECO:0000256" key="7">
    <source>
        <dbReference type="ARBA" id="ARBA00022989"/>
    </source>
</evidence>
<keyword evidence="4" id="KW-0812">Transmembrane</keyword>
<dbReference type="GO" id="GO:0007267">
    <property type="term" value="P:cell-cell signaling"/>
    <property type="evidence" value="ECO:0007669"/>
    <property type="project" value="TreeGrafter"/>
</dbReference>
<proteinExistence type="predicted"/>
<evidence type="ECO:0000256" key="4">
    <source>
        <dbReference type="ARBA" id="ARBA00022692"/>
    </source>
</evidence>
<evidence type="ECO:0000256" key="1">
    <source>
        <dbReference type="ARBA" id="ARBA00004610"/>
    </source>
</evidence>
<evidence type="ECO:0000256" key="3">
    <source>
        <dbReference type="ARBA" id="ARBA00022475"/>
    </source>
</evidence>
<evidence type="ECO:0000259" key="9">
    <source>
        <dbReference type="SMART" id="SM00037"/>
    </source>
</evidence>
<dbReference type="SMART" id="SM00037">
    <property type="entry name" value="CNX"/>
    <property type="match status" value="1"/>
</dbReference>
<dbReference type="PROSITE" id="PS00407">
    <property type="entry name" value="CONNEXINS_1"/>
    <property type="match status" value="1"/>
</dbReference>
<dbReference type="InterPro" id="IPR013092">
    <property type="entry name" value="Connexin_N"/>
</dbReference>
<evidence type="ECO:0000256" key="8">
    <source>
        <dbReference type="ARBA" id="ARBA00023136"/>
    </source>
</evidence>
<keyword evidence="3" id="KW-1003">Cell membrane</keyword>
<evidence type="ECO:0000313" key="11">
    <source>
        <dbReference type="Proteomes" id="UP000550707"/>
    </source>
</evidence>